<dbReference type="InterPro" id="IPR007219">
    <property type="entry name" value="XnlR_reg_dom"/>
</dbReference>
<dbReference type="CDD" id="cd12148">
    <property type="entry name" value="fungal_TF_MHR"/>
    <property type="match status" value="1"/>
</dbReference>
<dbReference type="OrthoDB" id="2269373at2759"/>
<feature type="domain" description="Zn(2)-C6 fungal-type" evidence="8">
    <location>
        <begin position="24"/>
        <end position="52"/>
    </location>
</feature>
<gene>
    <name evidence="9" type="ORF">BO78DRAFT_362355</name>
</gene>
<dbReference type="SUPFAM" id="SSF57701">
    <property type="entry name" value="Zn2/Cys6 DNA-binding domain"/>
    <property type="match status" value="1"/>
</dbReference>
<dbReference type="SMART" id="SM00906">
    <property type="entry name" value="Fungal_trans"/>
    <property type="match status" value="1"/>
</dbReference>
<name>A0A319EJG2_ASPSB</name>
<feature type="compositionally biased region" description="Basic and acidic residues" evidence="7">
    <location>
        <begin position="156"/>
        <end position="171"/>
    </location>
</feature>
<dbReference type="GO" id="GO:0006351">
    <property type="term" value="P:DNA-templated transcription"/>
    <property type="evidence" value="ECO:0007669"/>
    <property type="project" value="InterPro"/>
</dbReference>
<dbReference type="GO" id="GO:0005634">
    <property type="term" value="C:nucleus"/>
    <property type="evidence" value="ECO:0007669"/>
    <property type="project" value="UniProtKB-SubCell"/>
</dbReference>
<keyword evidence="5" id="KW-0804">Transcription</keyword>
<dbReference type="InterPro" id="IPR001138">
    <property type="entry name" value="Zn2Cys6_DnaBD"/>
</dbReference>
<evidence type="ECO:0000256" key="3">
    <source>
        <dbReference type="ARBA" id="ARBA00023015"/>
    </source>
</evidence>
<dbReference type="Pfam" id="PF04082">
    <property type="entry name" value="Fungal_trans"/>
    <property type="match status" value="1"/>
</dbReference>
<comment type="subcellular location">
    <subcellularLocation>
        <location evidence="1">Nucleus</location>
    </subcellularLocation>
</comment>
<dbReference type="CDD" id="cd00067">
    <property type="entry name" value="GAL4"/>
    <property type="match status" value="1"/>
</dbReference>
<keyword evidence="6" id="KW-0539">Nucleus</keyword>
<evidence type="ECO:0000313" key="10">
    <source>
        <dbReference type="Proteomes" id="UP000248423"/>
    </source>
</evidence>
<dbReference type="PROSITE" id="PS50048">
    <property type="entry name" value="ZN2_CY6_FUNGAL_2"/>
    <property type="match status" value="1"/>
</dbReference>
<dbReference type="PANTHER" id="PTHR31001:SF45">
    <property type="entry name" value="ZN(II)2CYS6 TRANSCRIPTION FACTOR (EUROFUNG)"/>
    <property type="match status" value="1"/>
</dbReference>
<evidence type="ECO:0000256" key="1">
    <source>
        <dbReference type="ARBA" id="ARBA00004123"/>
    </source>
</evidence>
<dbReference type="GO" id="GO:0003677">
    <property type="term" value="F:DNA binding"/>
    <property type="evidence" value="ECO:0007669"/>
    <property type="project" value="UniProtKB-KW"/>
</dbReference>
<evidence type="ECO:0000256" key="6">
    <source>
        <dbReference type="ARBA" id="ARBA00023242"/>
    </source>
</evidence>
<keyword evidence="4" id="KW-0238">DNA-binding</keyword>
<dbReference type="EMBL" id="KZ826325">
    <property type="protein sequence ID" value="PYI09830.1"/>
    <property type="molecule type" value="Genomic_DNA"/>
</dbReference>
<proteinExistence type="predicted"/>
<organism evidence="9 10">
    <name type="scientific">Aspergillus sclerotiicarbonarius (strain CBS 121057 / IBT 28362)</name>
    <dbReference type="NCBI Taxonomy" id="1448318"/>
    <lineage>
        <taxon>Eukaryota</taxon>
        <taxon>Fungi</taxon>
        <taxon>Dikarya</taxon>
        <taxon>Ascomycota</taxon>
        <taxon>Pezizomycotina</taxon>
        <taxon>Eurotiomycetes</taxon>
        <taxon>Eurotiomycetidae</taxon>
        <taxon>Eurotiales</taxon>
        <taxon>Aspergillaceae</taxon>
        <taxon>Aspergillus</taxon>
        <taxon>Aspergillus subgen. Circumdati</taxon>
    </lineage>
</organism>
<dbReference type="Pfam" id="PF00172">
    <property type="entry name" value="Zn_clus"/>
    <property type="match status" value="1"/>
</dbReference>
<keyword evidence="2" id="KW-0479">Metal-binding</keyword>
<reference evidence="9 10" key="1">
    <citation type="submission" date="2018-02" db="EMBL/GenBank/DDBJ databases">
        <title>The genomes of Aspergillus section Nigri reveals drivers in fungal speciation.</title>
        <authorList>
            <consortium name="DOE Joint Genome Institute"/>
            <person name="Vesth T.C."/>
            <person name="Nybo J."/>
            <person name="Theobald S."/>
            <person name="Brandl J."/>
            <person name="Frisvad J.C."/>
            <person name="Nielsen K.F."/>
            <person name="Lyhne E.K."/>
            <person name="Kogle M.E."/>
            <person name="Kuo A."/>
            <person name="Riley R."/>
            <person name="Clum A."/>
            <person name="Nolan M."/>
            <person name="Lipzen A."/>
            <person name="Salamov A."/>
            <person name="Henrissat B."/>
            <person name="Wiebenga A."/>
            <person name="De vries R.P."/>
            <person name="Grigoriev I.V."/>
            <person name="Mortensen U.H."/>
            <person name="Andersen M.R."/>
            <person name="Baker S.E."/>
        </authorList>
    </citation>
    <scope>NUCLEOTIDE SEQUENCE [LARGE SCALE GENOMIC DNA]</scope>
    <source>
        <strain evidence="9 10">CBS 121057</strain>
    </source>
</reference>
<dbReference type="AlphaFoldDB" id="A0A319EJG2"/>
<evidence type="ECO:0000256" key="4">
    <source>
        <dbReference type="ARBA" id="ARBA00023125"/>
    </source>
</evidence>
<dbReference type="GO" id="GO:0000981">
    <property type="term" value="F:DNA-binding transcription factor activity, RNA polymerase II-specific"/>
    <property type="evidence" value="ECO:0007669"/>
    <property type="project" value="InterPro"/>
</dbReference>
<keyword evidence="3" id="KW-0805">Transcription regulation</keyword>
<feature type="region of interest" description="Disordered" evidence="7">
    <location>
        <begin position="97"/>
        <end position="126"/>
    </location>
</feature>
<dbReference type="InterPro" id="IPR036864">
    <property type="entry name" value="Zn2-C6_fun-type_DNA-bd_sf"/>
</dbReference>
<dbReference type="Proteomes" id="UP000248423">
    <property type="component" value="Unassembled WGS sequence"/>
</dbReference>
<evidence type="ECO:0000313" key="9">
    <source>
        <dbReference type="EMBL" id="PYI09830.1"/>
    </source>
</evidence>
<dbReference type="STRING" id="1448318.A0A319EJG2"/>
<evidence type="ECO:0000256" key="7">
    <source>
        <dbReference type="SAM" id="MobiDB-lite"/>
    </source>
</evidence>
<dbReference type="GO" id="GO:0009893">
    <property type="term" value="P:positive regulation of metabolic process"/>
    <property type="evidence" value="ECO:0007669"/>
    <property type="project" value="UniProtKB-ARBA"/>
</dbReference>
<dbReference type="GO" id="GO:0008270">
    <property type="term" value="F:zinc ion binding"/>
    <property type="evidence" value="ECO:0007669"/>
    <property type="project" value="InterPro"/>
</dbReference>
<dbReference type="VEuPathDB" id="FungiDB:BO78DRAFT_362355"/>
<accession>A0A319EJG2</accession>
<dbReference type="PANTHER" id="PTHR31001">
    <property type="entry name" value="UNCHARACTERIZED TRANSCRIPTIONAL REGULATORY PROTEIN"/>
    <property type="match status" value="1"/>
</dbReference>
<sequence>MSSTEQSHPAASSRTAAKPHRVLACVLCQQRKVKCDRKFPCASCVRAGAQCVPTLAPRPRRRRFPERELLERLRRYEDLLRQHNIDFEPLHTAVVEKGGRGTGSVDDGDLQGPSSGVDRASEQMTVKSEPVYEAKNFWQVMNQMSLDTEDDDNDDRSDHDNDSNRSHDTVQEAVVRKTWDQVYEDSDQNLLFGSRKTNVDLSTLHPNQIQIFNLWQIYMENVDPLLKVTHAPTLQTRIIDAVSNMENISPILEALMFSIYSVAIMSLLEDECQTLVGASKKELLKGYQFGCQQALLNCDVLRSDDRDCLTALLLYLISARSETDPRSLSSMLGVAIRNAQRMHIDNESANAKCTALEGEMRRRLWWSLIMFDNRMGEMSEHKTSMLIPTWDCRTPLNVNDFDLQPEMKHPAAAHEGPTEALFAVVRSELGEFVRHSAFHLDFTNPSLKAIAKGPSGDGMSALERSIEDKYLRLCNPENPLHYMTLWTTRGFLAKYLLLEHYSTYSPAQQTDAQSNAASTYALRMIECDTKVMTSLLTKRYSWHVHFHFPFPAYLHIVQALKKRPTEEHANKMWKVMSDNYEARFGVMETPNPLFKLFARSVLQAWEVHEAALRQLGQTVSPPYIVLRIQTKLAERISNSEECNTEQPTDTLGGLQVPTSIDHGMHDPSYGMEGLDGYPDIFEQAAMDVDAYLSGWPSMNFYPM</sequence>
<dbReference type="InterPro" id="IPR050613">
    <property type="entry name" value="Sec_Metabolite_Reg"/>
</dbReference>
<dbReference type="Gene3D" id="4.10.240.10">
    <property type="entry name" value="Zn(2)-C6 fungal-type DNA-binding domain"/>
    <property type="match status" value="1"/>
</dbReference>
<feature type="region of interest" description="Disordered" evidence="7">
    <location>
        <begin position="147"/>
        <end position="171"/>
    </location>
</feature>
<keyword evidence="10" id="KW-1185">Reference proteome</keyword>
<evidence type="ECO:0000256" key="2">
    <source>
        <dbReference type="ARBA" id="ARBA00022723"/>
    </source>
</evidence>
<evidence type="ECO:0000256" key="5">
    <source>
        <dbReference type="ARBA" id="ARBA00023163"/>
    </source>
</evidence>
<dbReference type="SMART" id="SM00066">
    <property type="entry name" value="GAL4"/>
    <property type="match status" value="1"/>
</dbReference>
<evidence type="ECO:0000259" key="8">
    <source>
        <dbReference type="PROSITE" id="PS50048"/>
    </source>
</evidence>
<protein>
    <submittedName>
        <fullName evidence="9">Fungal-specific transcription factor domain protein</fullName>
    </submittedName>
</protein>